<dbReference type="RefSeq" id="WP_125326348.1">
    <property type="nucleotide sequence ID" value="NZ_CP034328.1"/>
</dbReference>
<protein>
    <submittedName>
        <fullName evidence="1">Uncharacterized protein</fullName>
    </submittedName>
</protein>
<dbReference type="AlphaFoldDB" id="A0A3S8U971"/>
<keyword evidence="2" id="KW-1185">Reference proteome</keyword>
<name>A0A3S8U971_9RHOB</name>
<sequence>MTPAPALTPDDCRHVVMDSLSHLLRLVGGNGRFVYAHPAGQPDVVMDGYNMLRHCGTLWFMLRAVNELGLDLPPNQRSALARALGYAVRKMERPSWIAQPSLALVANGAVKTGGIGLALLMLEEYRRALPRGLDTGTLSLDATVDGLQTYALAQIDGLDFRHKRLIADGTVLPFRSDYYTGEVLFGLFITGRTDPDLLATAEALVARRYGVPEQSHWMAYAACEAAARGLIGEARLTGYLTDLVSAIIEQDAYRGRRQSTPIACRTEALTRFVALCDQWPGRFPPALRAAALRVADENLGLQLTWYQDGQFWKGDDDRKVQIDYIQHNGTSFLNRLPLV</sequence>
<dbReference type="KEGG" id="taw:EI545_15750"/>
<dbReference type="EMBL" id="CP034328">
    <property type="protein sequence ID" value="AZL60154.1"/>
    <property type="molecule type" value="Genomic_DNA"/>
</dbReference>
<accession>A0A3S8U971</accession>
<reference evidence="1 2" key="1">
    <citation type="submission" date="2018-12" db="EMBL/GenBank/DDBJ databases">
        <title>Complete genome sequencing of Tabrizicola sp. K13M18.</title>
        <authorList>
            <person name="Bae J.-W."/>
        </authorList>
    </citation>
    <scope>NUCLEOTIDE SEQUENCE [LARGE SCALE GENOMIC DNA]</scope>
    <source>
        <strain evidence="1 2">K13M18</strain>
    </source>
</reference>
<proteinExistence type="predicted"/>
<organism evidence="1 2">
    <name type="scientific">Tabrizicola piscis</name>
    <dbReference type="NCBI Taxonomy" id="2494374"/>
    <lineage>
        <taxon>Bacteria</taxon>
        <taxon>Pseudomonadati</taxon>
        <taxon>Pseudomonadota</taxon>
        <taxon>Alphaproteobacteria</taxon>
        <taxon>Rhodobacterales</taxon>
        <taxon>Paracoccaceae</taxon>
        <taxon>Tabrizicola</taxon>
    </lineage>
</organism>
<dbReference type="OrthoDB" id="9810718at2"/>
<evidence type="ECO:0000313" key="2">
    <source>
        <dbReference type="Proteomes" id="UP000282002"/>
    </source>
</evidence>
<gene>
    <name evidence="1" type="ORF">EI545_15750</name>
</gene>
<evidence type="ECO:0000313" key="1">
    <source>
        <dbReference type="EMBL" id="AZL60154.1"/>
    </source>
</evidence>
<dbReference type="Proteomes" id="UP000282002">
    <property type="component" value="Chromosome"/>
</dbReference>